<protein>
    <recommendedName>
        <fullName evidence="2">HECT-type E3 ubiquitin transferase</fullName>
        <ecNumber evidence="2">2.3.2.26</ecNumber>
    </recommendedName>
</protein>
<dbReference type="SMART" id="SM00119">
    <property type="entry name" value="HECTc"/>
    <property type="match status" value="1"/>
</dbReference>
<sequence length="1052" mass="118604">MFDPLFLGTSSKINNVNLSTSTSTTSSALLSSVRAERQAREAKRTQELAALKIQKVWRGRKAARSLERELMGRIEKSLAQSGQNVEKVGRELVIILRGPTRYGDSLKRKQRIAARWCEAGLNSQDGRYAIITPLEKDPEWGMILALLSVRCVRLAELDPCTPDVAIILNTLEIISNSDSYGGLPLELLSTARGSWLQVVQRNYWTENLVSILSQLVAATPDKSKNPILLPLTKLLSAPLSVGLPTQLALTLTPLVNELLAFPNLPSVLPLQALTYLSVNLHIFDFLLPYASHNLNILAQGKLSTEMGKTNFLANLATFGISGGLLARNGVNGISCWMSVVGNVLGQMQKGWGKWVEGIIEDDDVYMETDDDDSEGEVTGEETTASIRKLSRPRRPSLDRKIRSKLVLLSSTSHTSILSHHILSPSQLALDTLLGNFSSFFLSLLNTLRGSPRWETVLDSLLDGRNGMALMKTMWRDGVRGKWEESENPSVWQQFTENPYAPCLLLLTHMYCHYLLLTPDDEFFSPSRNPFNMDEILQLTALWRNLAYWGYMSGTSTLSVTIDNDRPGYNSTEEVRRLFTKGVVRVSERNARKQFADPDFWVMKTPMDMQGFVEAAVYEDAELSGLTEQEEERTDSLPRWARVRQKYSKRQMAYISPRLGLLNNLPMAVPFQTRLMVFRMFIEADRKKIGINYHDRRYTNEAKIRRDHISQDGFDELSGLESALKGRVDITFIDKHGIAEAGIDGGGLYKEFLTMLSKEIFDTNRGLWLVTNQNELYPNPHSYASESHNLSWYRFIGQVLGKAIYDGILVDVTFAGFFLAKWLGRQSYLDDLASLDKDLYKGLIILKNDPKPEDMALTFSITDEEFGVQRQIDLLPGGSEISVTAENRHEYIQLVCKYRLDRQISAQSRAFFVGLSDLIDAKWLRMFDQQELQQLIGGEEAPVDIKDLKAHCNFDGFPSDVTPRLFWKVVAEFDEEQKRALLRFVTSCSRPPLLGFSQLNPQFAVKFNGSDMNRLPTASACFNLLKLPGYTSEHMLRTKLLQAITSGAGFHMS</sequence>
<accession>A0AAJ8JVR4</accession>
<dbReference type="KEGG" id="cdep:91088793"/>
<dbReference type="PROSITE" id="PS50096">
    <property type="entry name" value="IQ"/>
    <property type="match status" value="1"/>
</dbReference>
<comment type="catalytic activity">
    <reaction evidence="1">
        <text>S-ubiquitinyl-[E2 ubiquitin-conjugating enzyme]-L-cysteine + [acceptor protein]-L-lysine = [E2 ubiquitin-conjugating enzyme]-L-cysteine + N(6)-ubiquitinyl-[acceptor protein]-L-lysine.</text>
        <dbReference type="EC" id="2.3.2.26"/>
    </reaction>
</comment>
<evidence type="ECO:0000256" key="1">
    <source>
        <dbReference type="ARBA" id="ARBA00000885"/>
    </source>
</evidence>
<evidence type="ECO:0000256" key="2">
    <source>
        <dbReference type="ARBA" id="ARBA00012485"/>
    </source>
</evidence>
<evidence type="ECO:0000256" key="3">
    <source>
        <dbReference type="ARBA" id="ARBA00022679"/>
    </source>
</evidence>
<dbReference type="Gene3D" id="3.90.1750.10">
    <property type="entry name" value="Hect, E3 ligase catalytic domains"/>
    <property type="match status" value="1"/>
</dbReference>
<feature type="region of interest" description="Disordered" evidence="6">
    <location>
        <begin position="368"/>
        <end position="390"/>
    </location>
</feature>
<dbReference type="AlphaFoldDB" id="A0AAJ8JVR4"/>
<feature type="active site" description="Glycyl thioester intermediate" evidence="5">
    <location>
        <position position="1020"/>
    </location>
</feature>
<reference evidence="8" key="1">
    <citation type="submission" date="2016-06" db="EMBL/GenBank/DDBJ databases">
        <authorList>
            <person name="Cuomo C."/>
            <person name="Litvintseva A."/>
            <person name="Heitman J."/>
            <person name="Chen Y."/>
            <person name="Sun S."/>
            <person name="Springer D."/>
            <person name="Dromer F."/>
            <person name="Young S."/>
            <person name="Zeng Q."/>
            <person name="Chapman S."/>
            <person name="Gujja S."/>
            <person name="Saif S."/>
            <person name="Birren B."/>
        </authorList>
    </citation>
    <scope>NUCLEOTIDE SEQUENCE</scope>
    <source>
        <strain evidence="8">CBS 7841</strain>
    </source>
</reference>
<keyword evidence="3" id="KW-0808">Transferase</keyword>
<gene>
    <name evidence="8" type="ORF">L203_104583</name>
</gene>
<dbReference type="GO" id="GO:0061630">
    <property type="term" value="F:ubiquitin protein ligase activity"/>
    <property type="evidence" value="ECO:0007669"/>
    <property type="project" value="UniProtKB-EC"/>
</dbReference>
<dbReference type="InterPro" id="IPR035983">
    <property type="entry name" value="Hect_E3_ubiquitin_ligase"/>
</dbReference>
<dbReference type="CDD" id="cd23767">
    <property type="entry name" value="IQCD"/>
    <property type="match status" value="1"/>
</dbReference>
<feature type="compositionally biased region" description="Acidic residues" evidence="6">
    <location>
        <begin position="368"/>
        <end position="379"/>
    </location>
</feature>
<dbReference type="RefSeq" id="XP_066070060.1">
    <property type="nucleotide sequence ID" value="XM_066213963.1"/>
</dbReference>
<name>A0AAJ8JVR4_9TREE</name>
<dbReference type="Pfam" id="PF00632">
    <property type="entry name" value="HECT"/>
    <property type="match status" value="1"/>
</dbReference>
<evidence type="ECO:0000313" key="8">
    <source>
        <dbReference type="EMBL" id="WVN89360.1"/>
    </source>
</evidence>
<dbReference type="CDD" id="cd00078">
    <property type="entry name" value="HECTc"/>
    <property type="match status" value="1"/>
</dbReference>
<dbReference type="FunFam" id="3.30.2160.10:FF:000002">
    <property type="entry name" value="Putative Ubiquitin-protein ligase E3C"/>
    <property type="match status" value="1"/>
</dbReference>
<evidence type="ECO:0000256" key="6">
    <source>
        <dbReference type="SAM" id="MobiDB-lite"/>
    </source>
</evidence>
<dbReference type="PANTHER" id="PTHR45700:SF2">
    <property type="entry name" value="UBIQUITIN-PROTEIN LIGASE E3C"/>
    <property type="match status" value="1"/>
</dbReference>
<dbReference type="PROSITE" id="PS50237">
    <property type="entry name" value="HECT"/>
    <property type="match status" value="1"/>
</dbReference>
<feature type="domain" description="HECT" evidence="7">
    <location>
        <begin position="719"/>
        <end position="1052"/>
    </location>
</feature>
<keyword evidence="4 5" id="KW-0833">Ubl conjugation pathway</keyword>
<evidence type="ECO:0000256" key="4">
    <source>
        <dbReference type="ARBA" id="ARBA00022786"/>
    </source>
</evidence>
<dbReference type="EC" id="2.3.2.26" evidence="2"/>
<reference evidence="8" key="3">
    <citation type="submission" date="2024-01" db="EMBL/GenBank/DDBJ databases">
        <authorList>
            <person name="Coelho M.A."/>
            <person name="David-Palma M."/>
            <person name="Shea T."/>
            <person name="Sun S."/>
            <person name="Cuomo C.A."/>
            <person name="Heitman J."/>
        </authorList>
    </citation>
    <scope>NUCLEOTIDE SEQUENCE</scope>
    <source>
        <strain evidence="8">CBS 7841</strain>
    </source>
</reference>
<dbReference type="GeneID" id="91088793"/>
<dbReference type="EMBL" id="CP143788">
    <property type="protein sequence ID" value="WVN89360.1"/>
    <property type="molecule type" value="Genomic_DNA"/>
</dbReference>
<dbReference type="PANTHER" id="PTHR45700">
    <property type="entry name" value="UBIQUITIN-PROTEIN LIGASE E3C"/>
    <property type="match status" value="1"/>
</dbReference>
<evidence type="ECO:0000259" key="7">
    <source>
        <dbReference type="PROSITE" id="PS50237"/>
    </source>
</evidence>
<proteinExistence type="predicted"/>
<keyword evidence="9" id="KW-1185">Reference proteome</keyword>
<dbReference type="InterPro" id="IPR044611">
    <property type="entry name" value="E3A/B/C-like"/>
</dbReference>
<dbReference type="SUPFAM" id="SSF56204">
    <property type="entry name" value="Hect, E3 ligase catalytic domain"/>
    <property type="match status" value="1"/>
</dbReference>
<dbReference type="GO" id="GO:0000209">
    <property type="term" value="P:protein polyubiquitination"/>
    <property type="evidence" value="ECO:0007669"/>
    <property type="project" value="InterPro"/>
</dbReference>
<evidence type="ECO:0000256" key="5">
    <source>
        <dbReference type="PROSITE-ProRule" id="PRU00104"/>
    </source>
</evidence>
<dbReference type="Gene3D" id="3.30.2160.10">
    <property type="entry name" value="Hect, E3 ligase catalytic domain"/>
    <property type="match status" value="1"/>
</dbReference>
<evidence type="ECO:0000313" key="9">
    <source>
        <dbReference type="Proteomes" id="UP000094043"/>
    </source>
</evidence>
<reference evidence="8" key="2">
    <citation type="journal article" date="2022" name="Elife">
        <title>Obligate sexual reproduction of a homothallic fungus closely related to the Cryptococcus pathogenic species complex.</title>
        <authorList>
            <person name="Passer A.R."/>
            <person name="Clancey S.A."/>
            <person name="Shea T."/>
            <person name="David-Palma M."/>
            <person name="Averette A.F."/>
            <person name="Boekhout T."/>
            <person name="Porcel B.M."/>
            <person name="Nowrousian M."/>
            <person name="Cuomo C.A."/>
            <person name="Sun S."/>
            <person name="Heitman J."/>
            <person name="Coelho M.A."/>
        </authorList>
    </citation>
    <scope>NUCLEOTIDE SEQUENCE</scope>
    <source>
        <strain evidence="8">CBS 7841</strain>
    </source>
</reference>
<dbReference type="Gene3D" id="3.30.2410.10">
    <property type="entry name" value="Hect, E3 ligase catalytic domain"/>
    <property type="match status" value="1"/>
</dbReference>
<dbReference type="Proteomes" id="UP000094043">
    <property type="component" value="Chromosome 5"/>
</dbReference>
<dbReference type="FunFam" id="3.30.2410.10:FF:000011">
    <property type="entry name" value="Putative Ubiquitin-protein ligase E3C"/>
    <property type="match status" value="1"/>
</dbReference>
<dbReference type="InterPro" id="IPR000569">
    <property type="entry name" value="HECT_dom"/>
</dbReference>
<organism evidence="8 9">
    <name type="scientific">Cryptococcus depauperatus CBS 7841</name>
    <dbReference type="NCBI Taxonomy" id="1295531"/>
    <lineage>
        <taxon>Eukaryota</taxon>
        <taxon>Fungi</taxon>
        <taxon>Dikarya</taxon>
        <taxon>Basidiomycota</taxon>
        <taxon>Agaricomycotina</taxon>
        <taxon>Tremellomycetes</taxon>
        <taxon>Tremellales</taxon>
        <taxon>Cryptococcaceae</taxon>
        <taxon>Cryptococcus</taxon>
    </lineage>
</organism>
<dbReference type="GO" id="GO:0006511">
    <property type="term" value="P:ubiquitin-dependent protein catabolic process"/>
    <property type="evidence" value="ECO:0007669"/>
    <property type="project" value="TreeGrafter"/>
</dbReference>